<dbReference type="Proteomes" id="UP000266118">
    <property type="component" value="Chromosome"/>
</dbReference>
<reference evidence="2 3" key="1">
    <citation type="submission" date="2018-09" db="EMBL/GenBank/DDBJ databases">
        <title>Arachidicoccus sp. nov., a bacterium isolated from soil.</title>
        <authorList>
            <person name="Weon H.-Y."/>
            <person name="Kwon S.-W."/>
            <person name="Lee S.A."/>
        </authorList>
    </citation>
    <scope>NUCLEOTIDE SEQUENCE [LARGE SCALE GENOMIC DNA]</scope>
    <source>
        <strain evidence="2 3">KIS59-12</strain>
    </source>
</reference>
<accession>A0A386HRM4</accession>
<dbReference type="RefSeq" id="WP_119989491.1">
    <property type="nucleotide sequence ID" value="NZ_CP032489.1"/>
</dbReference>
<name>A0A386HRM4_9BACT</name>
<dbReference type="EMBL" id="CP032489">
    <property type="protein sequence ID" value="AYD48597.1"/>
    <property type="molecule type" value="Genomic_DNA"/>
</dbReference>
<dbReference type="InterPro" id="IPR018490">
    <property type="entry name" value="cNMP-bd_dom_sf"/>
</dbReference>
<organism evidence="2 3">
    <name type="scientific">Arachidicoccus soli</name>
    <dbReference type="NCBI Taxonomy" id="2341117"/>
    <lineage>
        <taxon>Bacteria</taxon>
        <taxon>Pseudomonadati</taxon>
        <taxon>Bacteroidota</taxon>
        <taxon>Chitinophagia</taxon>
        <taxon>Chitinophagales</taxon>
        <taxon>Chitinophagaceae</taxon>
        <taxon>Arachidicoccus</taxon>
    </lineage>
</organism>
<dbReference type="Gene3D" id="2.60.120.10">
    <property type="entry name" value="Jelly Rolls"/>
    <property type="match status" value="1"/>
</dbReference>
<dbReference type="CDD" id="cd00038">
    <property type="entry name" value="CAP_ED"/>
    <property type="match status" value="1"/>
</dbReference>
<evidence type="ECO:0000313" key="2">
    <source>
        <dbReference type="EMBL" id="AYD48597.1"/>
    </source>
</evidence>
<dbReference type="InterPro" id="IPR014710">
    <property type="entry name" value="RmlC-like_jellyroll"/>
</dbReference>
<dbReference type="InterPro" id="IPR000595">
    <property type="entry name" value="cNMP-bd_dom"/>
</dbReference>
<dbReference type="KEGG" id="ark:D6B99_13890"/>
<evidence type="ECO:0000259" key="1">
    <source>
        <dbReference type="PROSITE" id="PS50042"/>
    </source>
</evidence>
<proteinExistence type="predicted"/>
<dbReference type="PROSITE" id="PS50042">
    <property type="entry name" value="CNMP_BINDING_3"/>
    <property type="match status" value="1"/>
</dbReference>
<gene>
    <name evidence="2" type="ORF">D6B99_13890</name>
</gene>
<feature type="domain" description="Cyclic nucleotide-binding" evidence="1">
    <location>
        <begin position="10"/>
        <end position="112"/>
    </location>
</feature>
<sequence>MTDFIKYCNEISPIDDKAKDELLQCVKFQKFKKGDRVLRPGQVCKHFYFIHGGLLKLFFYNDDKEFIMHFFSEEMFFTELSSYVTGNASKYILEALETTEIYSIHKNDIQALCKTHHCMEALFSKLFSFASIGMMKRISEMLEENGASRYNNFIKEKDSLIQRISLGDLACYLGITQVSLSRIRAKK</sequence>
<dbReference type="SMART" id="SM00100">
    <property type="entry name" value="cNMP"/>
    <property type="match status" value="1"/>
</dbReference>
<dbReference type="Pfam" id="PF00027">
    <property type="entry name" value="cNMP_binding"/>
    <property type="match status" value="1"/>
</dbReference>
<dbReference type="OrthoDB" id="680421at2"/>
<dbReference type="SUPFAM" id="SSF51206">
    <property type="entry name" value="cAMP-binding domain-like"/>
    <property type="match status" value="1"/>
</dbReference>
<dbReference type="AlphaFoldDB" id="A0A386HRM4"/>
<evidence type="ECO:0000313" key="3">
    <source>
        <dbReference type="Proteomes" id="UP000266118"/>
    </source>
</evidence>
<keyword evidence="3" id="KW-1185">Reference proteome</keyword>
<protein>
    <submittedName>
        <fullName evidence="2">Crp/Fnr family transcriptional regulator</fullName>
    </submittedName>
</protein>